<comment type="caution">
    <text evidence="2">The sequence shown here is derived from an EMBL/GenBank/DDBJ whole genome shotgun (WGS) entry which is preliminary data.</text>
</comment>
<sequence length="371" mass="41312">MMPSVLGANVSHITPHHYPTDTNLEELSRQLALSDSIRRIARGSNGQRPPGAMRVVKPKSASNSPQAMMARRRTLMNDGSSARRRQQQALDQVVFQQMQDTSCYTNYQEPVKRTNRPVSWHPSSHFQEPQMHIPASQADYSQYIMPAPVSYQPTDMYSGYQYFPPTPAAYSGHTSPASNFSPLSLPYMAPSQSQSVPQYVAANSWNSASQFAPQLFNTNASPGTTESYPSYADQASYDWDTFAPQGFNSCMAPPTPDEYQAVQQHVASVPPEESIPYQPLEEPEEEGEILVGMGLYDTPTKTETDPGLDNYRTTTSQLLDTTYRSGKGWKLEEAWEPPAIDESDGDEDVDGEEQDEKDRTSESPAPHPAWI</sequence>
<feature type="region of interest" description="Disordered" evidence="1">
    <location>
        <begin position="327"/>
        <end position="371"/>
    </location>
</feature>
<feature type="region of interest" description="Disordered" evidence="1">
    <location>
        <begin position="1"/>
        <end position="22"/>
    </location>
</feature>
<evidence type="ECO:0000313" key="2">
    <source>
        <dbReference type="EMBL" id="CAJ2507818.1"/>
    </source>
</evidence>
<keyword evidence="3" id="KW-1185">Reference proteome</keyword>
<feature type="compositionally biased region" description="Acidic residues" evidence="1">
    <location>
        <begin position="339"/>
        <end position="355"/>
    </location>
</feature>
<name>A0AAI8YKD3_9PEZI</name>
<gene>
    <name evidence="2" type="ORF">KHLLAP_LOCUS8286</name>
</gene>
<accession>A0AAI8YKD3</accession>
<feature type="region of interest" description="Disordered" evidence="1">
    <location>
        <begin position="39"/>
        <end position="66"/>
    </location>
</feature>
<reference evidence="2" key="1">
    <citation type="submission" date="2023-10" db="EMBL/GenBank/DDBJ databases">
        <authorList>
            <person name="Hackl T."/>
        </authorList>
    </citation>
    <scope>NUCLEOTIDE SEQUENCE</scope>
</reference>
<dbReference type="AlphaFoldDB" id="A0AAI8YKD3"/>
<evidence type="ECO:0000313" key="3">
    <source>
        <dbReference type="Proteomes" id="UP001295740"/>
    </source>
</evidence>
<proteinExistence type="predicted"/>
<evidence type="ECO:0000256" key="1">
    <source>
        <dbReference type="SAM" id="MobiDB-lite"/>
    </source>
</evidence>
<organism evidence="2 3">
    <name type="scientific">Anthostomella pinea</name>
    <dbReference type="NCBI Taxonomy" id="933095"/>
    <lineage>
        <taxon>Eukaryota</taxon>
        <taxon>Fungi</taxon>
        <taxon>Dikarya</taxon>
        <taxon>Ascomycota</taxon>
        <taxon>Pezizomycotina</taxon>
        <taxon>Sordariomycetes</taxon>
        <taxon>Xylariomycetidae</taxon>
        <taxon>Xylariales</taxon>
        <taxon>Xylariaceae</taxon>
        <taxon>Anthostomella</taxon>
    </lineage>
</organism>
<dbReference type="EMBL" id="CAUWAG010000010">
    <property type="protein sequence ID" value="CAJ2507818.1"/>
    <property type="molecule type" value="Genomic_DNA"/>
</dbReference>
<protein>
    <submittedName>
        <fullName evidence="2">Uu.00g090040.m01.CDS01</fullName>
    </submittedName>
</protein>
<dbReference type="Proteomes" id="UP001295740">
    <property type="component" value="Unassembled WGS sequence"/>
</dbReference>